<feature type="compositionally biased region" description="Low complexity" evidence="1">
    <location>
        <begin position="36"/>
        <end position="52"/>
    </location>
</feature>
<feature type="region of interest" description="Disordered" evidence="1">
    <location>
        <begin position="28"/>
        <end position="118"/>
    </location>
</feature>
<accession>A0A853CDZ6</accession>
<proteinExistence type="predicted"/>
<comment type="caution">
    <text evidence="2">The sequence shown here is derived from an EMBL/GenBank/DDBJ whole genome shotgun (WGS) entry which is preliminary data.</text>
</comment>
<evidence type="ECO:0000313" key="3">
    <source>
        <dbReference type="Proteomes" id="UP000541969"/>
    </source>
</evidence>
<dbReference type="EMBL" id="JACBZT010000001">
    <property type="protein sequence ID" value="NYJ05336.1"/>
    <property type="molecule type" value="Genomic_DNA"/>
</dbReference>
<evidence type="ECO:0000256" key="1">
    <source>
        <dbReference type="SAM" id="MobiDB-lite"/>
    </source>
</evidence>
<feature type="compositionally biased region" description="Polar residues" evidence="1">
    <location>
        <begin position="53"/>
        <end position="64"/>
    </location>
</feature>
<name>A0A853CDZ6_9ACTN</name>
<dbReference type="AlphaFoldDB" id="A0A853CDZ6"/>
<organism evidence="2 3">
    <name type="scientific">Petropleomorpha daqingensis</name>
    <dbReference type="NCBI Taxonomy" id="2026353"/>
    <lineage>
        <taxon>Bacteria</taxon>
        <taxon>Bacillati</taxon>
        <taxon>Actinomycetota</taxon>
        <taxon>Actinomycetes</taxon>
        <taxon>Geodermatophilales</taxon>
        <taxon>Geodermatophilaceae</taxon>
        <taxon>Petropleomorpha</taxon>
    </lineage>
</organism>
<feature type="compositionally biased region" description="Basic residues" evidence="1">
    <location>
        <begin position="77"/>
        <end position="100"/>
    </location>
</feature>
<gene>
    <name evidence="2" type="ORF">GGQ55_001614</name>
</gene>
<dbReference type="Proteomes" id="UP000541969">
    <property type="component" value="Unassembled WGS sequence"/>
</dbReference>
<dbReference type="RefSeq" id="WP_179715939.1">
    <property type="nucleotide sequence ID" value="NZ_JACBZT010000001.1"/>
</dbReference>
<reference evidence="2 3" key="1">
    <citation type="submission" date="2020-07" db="EMBL/GenBank/DDBJ databases">
        <title>Sequencing the genomes of 1000 actinobacteria strains.</title>
        <authorList>
            <person name="Klenk H.-P."/>
        </authorList>
    </citation>
    <scope>NUCLEOTIDE SEQUENCE [LARGE SCALE GENOMIC DNA]</scope>
    <source>
        <strain evidence="2 3">DSM 104001</strain>
    </source>
</reference>
<keyword evidence="3" id="KW-1185">Reference proteome</keyword>
<sequence length="144" mass="15135">MALARRALLLAFVAVCALLLAVGVVGPGQPPRDHGTTGAVAAGTAAAPGATPELSTSVSKQTSPLVLLATSEPAATRRSRHRVRPVGRRSSAHRHGRRPAPRPGGRAAPRGRHRRLRPEPIAGVDEQLARMALELNVLVGSFRY</sequence>
<evidence type="ECO:0000313" key="2">
    <source>
        <dbReference type="EMBL" id="NYJ05336.1"/>
    </source>
</evidence>
<protein>
    <submittedName>
        <fullName evidence="2">Uncharacterized protein</fullName>
    </submittedName>
</protein>